<feature type="transmembrane region" description="Helical" evidence="1">
    <location>
        <begin position="188"/>
        <end position="207"/>
    </location>
</feature>
<evidence type="ECO:0000313" key="3">
    <source>
        <dbReference type="Proteomes" id="UP000697710"/>
    </source>
</evidence>
<reference evidence="2" key="2">
    <citation type="journal article" date="2021" name="Microbiome">
        <title>Successional dynamics and alternative stable states in a saline activated sludge microbial community over 9 years.</title>
        <authorList>
            <person name="Wang Y."/>
            <person name="Ye J."/>
            <person name="Ju F."/>
            <person name="Liu L."/>
            <person name="Boyd J.A."/>
            <person name="Deng Y."/>
            <person name="Parks D.H."/>
            <person name="Jiang X."/>
            <person name="Yin X."/>
            <person name="Woodcroft B.J."/>
            <person name="Tyson G.W."/>
            <person name="Hugenholtz P."/>
            <person name="Polz M.F."/>
            <person name="Zhang T."/>
        </authorList>
    </citation>
    <scope>NUCLEOTIDE SEQUENCE</scope>
    <source>
        <strain evidence="2">HKST-UBA01</strain>
    </source>
</reference>
<name>A0A956RNJ0_UNCEI</name>
<organism evidence="2 3">
    <name type="scientific">Eiseniibacteriota bacterium</name>
    <dbReference type="NCBI Taxonomy" id="2212470"/>
    <lineage>
        <taxon>Bacteria</taxon>
        <taxon>Candidatus Eiseniibacteriota</taxon>
    </lineage>
</organism>
<dbReference type="Proteomes" id="UP000697710">
    <property type="component" value="Unassembled WGS sequence"/>
</dbReference>
<dbReference type="AlphaFoldDB" id="A0A956RNJ0"/>
<proteinExistence type="predicted"/>
<gene>
    <name evidence="2" type="ORF">KC729_07880</name>
</gene>
<feature type="transmembrane region" description="Helical" evidence="1">
    <location>
        <begin position="234"/>
        <end position="253"/>
    </location>
</feature>
<sequence length="263" mass="28017">MSELAMHPVPGARQVVAAITRRELVLASKRKLVRLLFLFSTLPPILLTIILLVRNLAEQATGAHLPWDPLLQFLQFQSLPVGLLVLGIGTPLVARDRAEDVLFLYATRPVLPWYYALGRMLAVALPAGGLLLAPGVLIAILRVGITADLGVGEALELIGKLTVVSVLTAWGLAGVSVGASAGTRRARWAMLLALLCFAVPDLIAKSISHRDPWPLGPGSAVSEMIASAFSRGDHGLIAAVVLLAYGCAGFWIITMRVRGEMTP</sequence>
<feature type="transmembrane region" description="Helical" evidence="1">
    <location>
        <begin position="32"/>
        <end position="53"/>
    </location>
</feature>
<keyword evidence="1" id="KW-0472">Membrane</keyword>
<comment type="caution">
    <text evidence="2">The sequence shown here is derived from an EMBL/GenBank/DDBJ whole genome shotgun (WGS) entry which is preliminary data.</text>
</comment>
<dbReference type="EMBL" id="JAGQHR010000194">
    <property type="protein sequence ID" value="MCA9727586.1"/>
    <property type="molecule type" value="Genomic_DNA"/>
</dbReference>
<evidence type="ECO:0000256" key="1">
    <source>
        <dbReference type="SAM" id="Phobius"/>
    </source>
</evidence>
<keyword evidence="1" id="KW-0812">Transmembrane</keyword>
<reference evidence="2" key="1">
    <citation type="submission" date="2020-04" db="EMBL/GenBank/DDBJ databases">
        <authorList>
            <person name="Zhang T."/>
        </authorList>
    </citation>
    <scope>NUCLEOTIDE SEQUENCE</scope>
    <source>
        <strain evidence="2">HKST-UBA01</strain>
    </source>
</reference>
<feature type="transmembrane region" description="Helical" evidence="1">
    <location>
        <begin position="161"/>
        <end position="181"/>
    </location>
</feature>
<accession>A0A956RNJ0</accession>
<feature type="transmembrane region" description="Helical" evidence="1">
    <location>
        <begin position="73"/>
        <end position="94"/>
    </location>
</feature>
<protein>
    <submittedName>
        <fullName evidence="2">Uncharacterized protein</fullName>
    </submittedName>
</protein>
<evidence type="ECO:0000313" key="2">
    <source>
        <dbReference type="EMBL" id="MCA9727586.1"/>
    </source>
</evidence>
<keyword evidence="1" id="KW-1133">Transmembrane helix</keyword>
<feature type="transmembrane region" description="Helical" evidence="1">
    <location>
        <begin position="114"/>
        <end position="141"/>
    </location>
</feature>